<proteinExistence type="predicted"/>
<name>A0A3B0XFS0_9ZZZZ</name>
<dbReference type="AlphaFoldDB" id="A0A3B0XFS0"/>
<evidence type="ECO:0000256" key="5">
    <source>
        <dbReference type="ARBA" id="ARBA00023136"/>
    </source>
</evidence>
<evidence type="ECO:0000256" key="6">
    <source>
        <dbReference type="SAM" id="Phobius"/>
    </source>
</evidence>
<dbReference type="Pfam" id="PF02706">
    <property type="entry name" value="Wzz"/>
    <property type="match status" value="1"/>
</dbReference>
<keyword evidence="2" id="KW-1003">Cell membrane</keyword>
<evidence type="ECO:0000259" key="7">
    <source>
        <dbReference type="Pfam" id="PF02706"/>
    </source>
</evidence>
<dbReference type="EMBL" id="UOFJ01000057">
    <property type="protein sequence ID" value="VAW61957.1"/>
    <property type="molecule type" value="Genomic_DNA"/>
</dbReference>
<dbReference type="GO" id="GO:0005886">
    <property type="term" value="C:plasma membrane"/>
    <property type="evidence" value="ECO:0007669"/>
    <property type="project" value="UniProtKB-SubCell"/>
</dbReference>
<evidence type="ECO:0000313" key="8">
    <source>
        <dbReference type="EMBL" id="VAW61957.1"/>
    </source>
</evidence>
<evidence type="ECO:0000256" key="4">
    <source>
        <dbReference type="ARBA" id="ARBA00022989"/>
    </source>
</evidence>
<protein>
    <recommendedName>
        <fullName evidence="7">Polysaccharide chain length determinant N-terminal domain-containing protein</fullName>
    </recommendedName>
</protein>
<sequence length="235" mass="26501">MTAHVRSQLEYQKIHVLGENDVNNSPGQIVMLESAPDDEISLIDLYLVLDRHKMMMAIIIAVVLVSGVFYAVFKSQVFNYHVSAQIGTVYVATAQGTELQSIEPVEVVLSKITETYIPIVISEYVADNPAVPVPELKARIPKQSDIIILESRAVDDEIQQNVLMQKVIDMVVENHRPRMDIMKSQFVTQLNNARLKLAELEAPVTLKIIKKQFELDKLTRNIAKSELTDVHLIRA</sequence>
<gene>
    <name evidence="8" type="ORF">MNBD_GAMMA10-919</name>
</gene>
<keyword evidence="3 6" id="KW-0812">Transmembrane</keyword>
<reference evidence="8" key="1">
    <citation type="submission" date="2018-06" db="EMBL/GenBank/DDBJ databases">
        <authorList>
            <person name="Zhirakovskaya E."/>
        </authorList>
    </citation>
    <scope>NUCLEOTIDE SEQUENCE</scope>
</reference>
<organism evidence="8">
    <name type="scientific">hydrothermal vent metagenome</name>
    <dbReference type="NCBI Taxonomy" id="652676"/>
    <lineage>
        <taxon>unclassified sequences</taxon>
        <taxon>metagenomes</taxon>
        <taxon>ecological metagenomes</taxon>
    </lineage>
</organism>
<evidence type="ECO:0000256" key="1">
    <source>
        <dbReference type="ARBA" id="ARBA00004651"/>
    </source>
</evidence>
<feature type="domain" description="Polysaccharide chain length determinant N-terminal" evidence="7">
    <location>
        <begin position="38"/>
        <end position="86"/>
    </location>
</feature>
<keyword evidence="4 6" id="KW-1133">Transmembrane helix</keyword>
<dbReference type="InterPro" id="IPR003856">
    <property type="entry name" value="LPS_length_determ_N"/>
</dbReference>
<feature type="transmembrane region" description="Helical" evidence="6">
    <location>
        <begin position="54"/>
        <end position="73"/>
    </location>
</feature>
<evidence type="ECO:0000256" key="3">
    <source>
        <dbReference type="ARBA" id="ARBA00022692"/>
    </source>
</evidence>
<feature type="non-terminal residue" evidence="8">
    <location>
        <position position="235"/>
    </location>
</feature>
<comment type="subcellular location">
    <subcellularLocation>
        <location evidence="1">Cell membrane</location>
        <topology evidence="1">Multi-pass membrane protein</topology>
    </subcellularLocation>
</comment>
<evidence type="ECO:0000256" key="2">
    <source>
        <dbReference type="ARBA" id="ARBA00022475"/>
    </source>
</evidence>
<keyword evidence="5 6" id="KW-0472">Membrane</keyword>
<accession>A0A3B0XFS0</accession>